<evidence type="ECO:0000256" key="1">
    <source>
        <dbReference type="SAM" id="MobiDB-lite"/>
    </source>
</evidence>
<evidence type="ECO:0000313" key="3">
    <source>
        <dbReference type="Proteomes" id="UP000060277"/>
    </source>
</evidence>
<keyword evidence="3" id="KW-1185">Reference proteome</keyword>
<dbReference type="EMBL" id="CP013480">
    <property type="protein sequence ID" value="ALS60564.1"/>
    <property type="molecule type" value="Genomic_DNA"/>
</dbReference>
<protein>
    <submittedName>
        <fullName evidence="2">Uncharacterized protein</fullName>
    </submittedName>
</protein>
<name>A0ABM7DM38_9BURK</name>
<dbReference type="Proteomes" id="UP000060277">
    <property type="component" value="Chromosome"/>
</dbReference>
<sequence length="142" mass="15726">MSAEAFASLGAGSLVPHRKASEGGGTRRQMDDDDEREFTLSAEPAPRVTGPADVLRWLRVWHARQEQAWDGGSALRICVHGGVLDEMVVEARRGLHGVTLSLLSPRLTLYRRLLTQRGRLARAMTWRLGLPVTVEVEARYAP</sequence>
<gene>
    <name evidence="2" type="ORF">AT302_13025</name>
</gene>
<organism evidence="2 3">
    <name type="scientific">Pandoraea norimbergensis</name>
    <dbReference type="NCBI Taxonomy" id="93219"/>
    <lineage>
        <taxon>Bacteria</taxon>
        <taxon>Pseudomonadati</taxon>
        <taxon>Pseudomonadota</taxon>
        <taxon>Betaproteobacteria</taxon>
        <taxon>Burkholderiales</taxon>
        <taxon>Burkholderiaceae</taxon>
        <taxon>Pandoraea</taxon>
    </lineage>
</organism>
<reference evidence="3" key="1">
    <citation type="submission" date="2015-12" db="EMBL/GenBank/DDBJ databases">
        <title>Complete genome sequence of Pandoraea norimbergensis DSM 11628.</title>
        <authorList>
            <person name="Ee R."/>
            <person name="Lim Y.-L."/>
            <person name="Yong D."/>
            <person name="Yin W.-F."/>
            <person name="Chan K.-G."/>
        </authorList>
    </citation>
    <scope>NUCLEOTIDE SEQUENCE [LARGE SCALE GENOMIC DNA]</scope>
    <source>
        <strain evidence="3">DSM 11628</strain>
    </source>
</reference>
<feature type="region of interest" description="Disordered" evidence="1">
    <location>
        <begin position="1"/>
        <end position="46"/>
    </location>
</feature>
<accession>A0ABM7DM38</accession>
<evidence type="ECO:0000313" key="2">
    <source>
        <dbReference type="EMBL" id="ALS60564.1"/>
    </source>
</evidence>
<proteinExistence type="predicted"/>